<reference evidence="5 6" key="1">
    <citation type="submission" date="2011-11" db="EMBL/GenBank/DDBJ databases">
        <title>Complete sequence of Spirochaeta sp. grapes.</title>
        <authorList>
            <consortium name="US DOE Joint Genome Institute"/>
            <person name="Lucas S."/>
            <person name="Han J."/>
            <person name="Lapidus A."/>
            <person name="Cheng J.-F."/>
            <person name="Goodwin L."/>
            <person name="Pitluck S."/>
            <person name="Peters L."/>
            <person name="Ovchinnikova G."/>
            <person name="Munk A.C."/>
            <person name="Detter J.C."/>
            <person name="Han C."/>
            <person name="Tapia R."/>
            <person name="Land M."/>
            <person name="Hauser L."/>
            <person name="Kyrpides N."/>
            <person name="Ivanova N."/>
            <person name="Pagani I."/>
            <person name="Ritalahtilisa K."/>
            <person name="Loeffler F."/>
            <person name="Woyke T."/>
        </authorList>
    </citation>
    <scope>NUCLEOTIDE SEQUENCE [LARGE SCALE GENOMIC DNA]</scope>
    <source>
        <strain evidence="6">ATCC BAA-1885 / DSM 22778 / Grapes</strain>
    </source>
</reference>
<dbReference type="HOGENOM" id="CLU_1052539_0_0_12"/>
<evidence type="ECO:0000256" key="1">
    <source>
        <dbReference type="ARBA" id="ARBA00005568"/>
    </source>
</evidence>
<evidence type="ECO:0000259" key="4">
    <source>
        <dbReference type="Pfam" id="PF03328"/>
    </source>
</evidence>
<keyword evidence="6" id="KW-1185">Reference proteome</keyword>
<accession>G8QSI8</accession>
<evidence type="ECO:0000313" key="6">
    <source>
        <dbReference type="Proteomes" id="UP000005632"/>
    </source>
</evidence>
<dbReference type="AlphaFoldDB" id="G8QSI8"/>
<comment type="similarity">
    <text evidence="1">Belongs to the HpcH/HpaI aldolase family.</text>
</comment>
<dbReference type="PANTHER" id="PTHR30502:SF0">
    <property type="entry name" value="PHOSPHOENOLPYRUVATE CARBOXYLASE FAMILY PROTEIN"/>
    <property type="match status" value="1"/>
</dbReference>
<keyword evidence="3" id="KW-0456">Lyase</keyword>
<dbReference type="GO" id="GO:0046872">
    <property type="term" value="F:metal ion binding"/>
    <property type="evidence" value="ECO:0007669"/>
    <property type="project" value="UniProtKB-KW"/>
</dbReference>
<dbReference type="InterPro" id="IPR050251">
    <property type="entry name" value="HpcH-HpaI_aldolase"/>
</dbReference>
<dbReference type="Pfam" id="PF03328">
    <property type="entry name" value="HpcH_HpaI"/>
    <property type="match status" value="1"/>
</dbReference>
<protein>
    <submittedName>
        <fullName evidence="5">2,4-dihydroxyhept-2-ene-1,7-dioic acid aldolase</fullName>
    </submittedName>
</protein>
<dbReference type="OrthoDB" id="86160at2"/>
<dbReference type="PANTHER" id="PTHR30502">
    <property type="entry name" value="2-KETO-3-DEOXY-L-RHAMNONATE ALDOLASE"/>
    <property type="match status" value="1"/>
</dbReference>
<proteinExistence type="inferred from homology"/>
<organism evidence="5 6">
    <name type="scientific">Sphaerochaeta pleomorpha (strain ATCC BAA-1885 / DSM 22778 / Grapes)</name>
    <dbReference type="NCBI Taxonomy" id="158190"/>
    <lineage>
        <taxon>Bacteria</taxon>
        <taxon>Pseudomonadati</taxon>
        <taxon>Spirochaetota</taxon>
        <taxon>Spirochaetia</taxon>
        <taxon>Spirochaetales</taxon>
        <taxon>Sphaerochaetaceae</taxon>
        <taxon>Sphaerochaeta</taxon>
    </lineage>
</organism>
<sequence>MVLKENLIRSLLEKDRPSVATRLWTTSTFFVEALASTGNFDYAEFVAEYAPYTLYDLQNFCIAAELHGMGSMIKVDFQNRGFVAQKAIASGFQAINFTDCQTAEDVKESIRLTMPETPEDGGRFGFPNNRFIGFQPKMPQMLHAERERKVVRCFMIEKAVAVENIEAICAIPGVDMVQFGPSDFSMSSGWNVNEHVAEVKEAERHVIEVALKHGVQPRCEIQSVEAAGYYIALGVKHFCLGDQLVQLTSFWEKDGKQLRGIADKLGN</sequence>
<dbReference type="GO" id="GO:0005737">
    <property type="term" value="C:cytoplasm"/>
    <property type="evidence" value="ECO:0007669"/>
    <property type="project" value="TreeGrafter"/>
</dbReference>
<dbReference type="GO" id="GO:0016832">
    <property type="term" value="F:aldehyde-lyase activity"/>
    <property type="evidence" value="ECO:0007669"/>
    <property type="project" value="TreeGrafter"/>
</dbReference>
<dbReference type="SUPFAM" id="SSF51621">
    <property type="entry name" value="Phosphoenolpyruvate/pyruvate domain"/>
    <property type="match status" value="1"/>
</dbReference>
<dbReference type="InterPro" id="IPR040442">
    <property type="entry name" value="Pyrv_kinase-like_dom_sf"/>
</dbReference>
<dbReference type="Proteomes" id="UP000005632">
    <property type="component" value="Chromosome"/>
</dbReference>
<evidence type="ECO:0000256" key="2">
    <source>
        <dbReference type="ARBA" id="ARBA00022723"/>
    </source>
</evidence>
<evidence type="ECO:0000313" key="5">
    <source>
        <dbReference type="EMBL" id="AEV27887.1"/>
    </source>
</evidence>
<name>G8QSI8_SPHPG</name>
<gene>
    <name evidence="5" type="ordered locus">SpiGrapes_0019</name>
</gene>
<dbReference type="KEGG" id="sgp:SpiGrapes_0019"/>
<dbReference type="InterPro" id="IPR005000">
    <property type="entry name" value="Aldolase/citrate-lyase_domain"/>
</dbReference>
<feature type="domain" description="HpcH/HpaI aldolase/citrate lyase" evidence="4">
    <location>
        <begin position="67"/>
        <end position="216"/>
    </location>
</feature>
<dbReference type="Gene3D" id="3.20.20.60">
    <property type="entry name" value="Phosphoenolpyruvate-binding domains"/>
    <property type="match status" value="1"/>
</dbReference>
<keyword evidence="2" id="KW-0479">Metal-binding</keyword>
<evidence type="ECO:0000256" key="3">
    <source>
        <dbReference type="ARBA" id="ARBA00023239"/>
    </source>
</evidence>
<dbReference type="InterPro" id="IPR015813">
    <property type="entry name" value="Pyrv/PenolPyrv_kinase-like_dom"/>
</dbReference>
<dbReference type="eggNOG" id="COG3836">
    <property type="taxonomic scope" value="Bacteria"/>
</dbReference>
<dbReference type="RefSeq" id="WP_014268736.1">
    <property type="nucleotide sequence ID" value="NC_016633.1"/>
</dbReference>
<dbReference type="EMBL" id="CP003155">
    <property type="protein sequence ID" value="AEV27887.1"/>
    <property type="molecule type" value="Genomic_DNA"/>
</dbReference>
<dbReference type="STRING" id="158190.SpiGrapes_0019"/>